<reference evidence="7 8" key="1">
    <citation type="journal article" date="2015" name="Stand. Genomic Sci.">
        <title>Genomic Encyclopedia of Bacterial and Archaeal Type Strains, Phase III: the genomes of soil and plant-associated and newly described type strains.</title>
        <authorList>
            <person name="Whitman W.B."/>
            <person name="Woyke T."/>
            <person name="Klenk H.P."/>
            <person name="Zhou Y."/>
            <person name="Lilburn T.G."/>
            <person name="Beck B.J."/>
            <person name="De Vos P."/>
            <person name="Vandamme P."/>
            <person name="Eisen J.A."/>
            <person name="Garrity G."/>
            <person name="Hugenholtz P."/>
            <person name="Kyrpides N.C."/>
        </authorList>
    </citation>
    <scope>NUCLEOTIDE SEQUENCE [LARGE SCALE GENOMIC DNA]</scope>
    <source>
        <strain evidence="7 8">CGMCC 1.6847</strain>
    </source>
</reference>
<evidence type="ECO:0000256" key="3">
    <source>
        <dbReference type="ARBA" id="ARBA00023157"/>
    </source>
</evidence>
<dbReference type="InterPro" id="IPR013766">
    <property type="entry name" value="Thioredoxin_domain"/>
</dbReference>
<dbReference type="PROSITE" id="PS51352">
    <property type="entry name" value="THIOREDOXIN_2"/>
    <property type="match status" value="1"/>
</dbReference>
<feature type="chain" id="PRO_5047547447" evidence="5">
    <location>
        <begin position="20"/>
        <end position="156"/>
    </location>
</feature>
<dbReference type="Pfam" id="PF00578">
    <property type="entry name" value="AhpC-TSA"/>
    <property type="match status" value="1"/>
</dbReference>
<organism evidence="7 8">
    <name type="scientific">Flavobacterium tiangeerense</name>
    <dbReference type="NCBI Taxonomy" id="459471"/>
    <lineage>
        <taxon>Bacteria</taxon>
        <taxon>Pseudomonadati</taxon>
        <taxon>Bacteroidota</taxon>
        <taxon>Flavobacteriia</taxon>
        <taxon>Flavobacteriales</taxon>
        <taxon>Flavobacteriaceae</taxon>
        <taxon>Flavobacterium</taxon>
    </lineage>
</organism>
<dbReference type="PANTHER" id="PTHR42852">
    <property type="entry name" value="THIOL:DISULFIDE INTERCHANGE PROTEIN DSBE"/>
    <property type="match status" value="1"/>
</dbReference>
<evidence type="ECO:0000259" key="6">
    <source>
        <dbReference type="PROSITE" id="PS51352"/>
    </source>
</evidence>
<feature type="domain" description="Thioredoxin" evidence="6">
    <location>
        <begin position="21"/>
        <end position="156"/>
    </location>
</feature>
<gene>
    <name evidence="7" type="ORF">IQ05_00517</name>
</gene>
<evidence type="ECO:0000256" key="1">
    <source>
        <dbReference type="ARBA" id="ARBA00004196"/>
    </source>
</evidence>
<comment type="subcellular location">
    <subcellularLocation>
        <location evidence="1">Cell envelope</location>
    </subcellularLocation>
</comment>
<evidence type="ECO:0000256" key="5">
    <source>
        <dbReference type="SAM" id="SignalP"/>
    </source>
</evidence>
<dbReference type="InterPro" id="IPR050553">
    <property type="entry name" value="Thioredoxin_ResA/DsbE_sf"/>
</dbReference>
<dbReference type="EMBL" id="VLKO01000002">
    <property type="protein sequence ID" value="TWI02273.1"/>
    <property type="molecule type" value="Genomic_DNA"/>
</dbReference>
<keyword evidence="5" id="KW-0732">Signal</keyword>
<dbReference type="CDD" id="cd02966">
    <property type="entry name" value="TlpA_like_family"/>
    <property type="match status" value="1"/>
</dbReference>
<dbReference type="InterPro" id="IPR036249">
    <property type="entry name" value="Thioredoxin-like_sf"/>
</dbReference>
<feature type="signal peptide" evidence="5">
    <location>
        <begin position="1"/>
        <end position="19"/>
    </location>
</feature>
<dbReference type="RefSeq" id="WP_144889481.1">
    <property type="nucleotide sequence ID" value="NZ_VLKO01000002.1"/>
</dbReference>
<dbReference type="GO" id="GO:0016853">
    <property type="term" value="F:isomerase activity"/>
    <property type="evidence" value="ECO:0007669"/>
    <property type="project" value="UniProtKB-KW"/>
</dbReference>
<protein>
    <submittedName>
        <fullName evidence="7">Thiol-disulfide isomerase/thioredoxin</fullName>
    </submittedName>
</protein>
<dbReference type="Proteomes" id="UP000317519">
    <property type="component" value="Unassembled WGS sequence"/>
</dbReference>
<name>A0ABY3FNF8_9FLAO</name>
<evidence type="ECO:0000313" key="8">
    <source>
        <dbReference type="Proteomes" id="UP000317519"/>
    </source>
</evidence>
<accession>A0ABY3FNF8</accession>
<keyword evidence="4" id="KW-0676">Redox-active center</keyword>
<keyword evidence="8" id="KW-1185">Reference proteome</keyword>
<dbReference type="Gene3D" id="3.40.30.10">
    <property type="entry name" value="Glutaredoxin"/>
    <property type="match status" value="1"/>
</dbReference>
<evidence type="ECO:0000256" key="2">
    <source>
        <dbReference type="ARBA" id="ARBA00022748"/>
    </source>
</evidence>
<dbReference type="SUPFAM" id="SSF52833">
    <property type="entry name" value="Thioredoxin-like"/>
    <property type="match status" value="1"/>
</dbReference>
<dbReference type="PANTHER" id="PTHR42852:SF6">
    <property type="entry name" value="THIOL:DISULFIDE INTERCHANGE PROTEIN DSBE"/>
    <property type="match status" value="1"/>
</dbReference>
<comment type="caution">
    <text evidence="7">The sequence shown here is derived from an EMBL/GenBank/DDBJ whole genome shotgun (WGS) entry which is preliminary data.</text>
</comment>
<keyword evidence="7" id="KW-0413">Isomerase</keyword>
<proteinExistence type="predicted"/>
<dbReference type="InterPro" id="IPR000866">
    <property type="entry name" value="AhpC/TSA"/>
</dbReference>
<sequence>MKKIVIILSIVFNLATANAQIKTGDALPNVQLNNDKDVAVTLESFKGKVVLVDFWASWCGPCRQANKKLVPFYNAHKIENFEIVGISLDTNKAKWIAAIEKDKLAYPQLIDAKGFDAKTALLFGVEGLPSSYLFDVSGKLVATNPTEEIILTFLKK</sequence>
<evidence type="ECO:0000313" key="7">
    <source>
        <dbReference type="EMBL" id="TWI02273.1"/>
    </source>
</evidence>
<keyword evidence="2" id="KW-0201">Cytochrome c-type biogenesis</keyword>
<evidence type="ECO:0000256" key="4">
    <source>
        <dbReference type="ARBA" id="ARBA00023284"/>
    </source>
</evidence>
<keyword evidence="3" id="KW-1015">Disulfide bond</keyword>